<dbReference type="RefSeq" id="WP_007021007.1">
    <property type="nucleotide sequence ID" value="NZ_CH724125.1"/>
</dbReference>
<protein>
    <submittedName>
        <fullName evidence="5">Phosphoglycerate dehydrogenase</fullName>
    </submittedName>
</protein>
<comment type="caution">
    <text evidence="5">The sequence shown here is derived from an EMBL/GenBank/DDBJ whole genome shotgun (WGS) entry which is preliminary data.</text>
</comment>
<dbReference type="SUPFAM" id="SSF52283">
    <property type="entry name" value="Formate/glycerate dehydrogenase catalytic domain-like"/>
    <property type="match status" value="1"/>
</dbReference>
<name>A0A7U8C3G8_NEPCE</name>
<keyword evidence="3" id="KW-0520">NAD</keyword>
<evidence type="ECO:0000256" key="2">
    <source>
        <dbReference type="ARBA" id="ARBA00023002"/>
    </source>
</evidence>
<keyword evidence="6" id="KW-1185">Reference proteome</keyword>
<reference evidence="5 6" key="1">
    <citation type="submission" date="2006-02" db="EMBL/GenBank/DDBJ databases">
        <authorList>
            <person name="Pinhassi J."/>
            <person name="Pedros-Alio C."/>
            <person name="Ferriera S."/>
            <person name="Johnson J."/>
            <person name="Kravitz S."/>
            <person name="Halpern A."/>
            <person name="Remington K."/>
            <person name="Beeson K."/>
            <person name="Tran B."/>
            <person name="Rogers Y.-H."/>
            <person name="Friedman R."/>
            <person name="Venter J.C."/>
        </authorList>
    </citation>
    <scope>NUCLEOTIDE SEQUENCE [LARGE SCALE GENOMIC DNA]</scope>
    <source>
        <strain evidence="5 6">MED92</strain>
    </source>
</reference>
<comment type="similarity">
    <text evidence="1">Belongs to the D-isomer specific 2-hydroxyacid dehydrogenase family.</text>
</comment>
<dbReference type="Pfam" id="PF02826">
    <property type="entry name" value="2-Hacid_dh_C"/>
    <property type="match status" value="1"/>
</dbReference>
<dbReference type="EMBL" id="AAOW01000016">
    <property type="protein sequence ID" value="EAR60524.1"/>
    <property type="molecule type" value="Genomic_DNA"/>
</dbReference>
<organism evidence="5 6">
    <name type="scientific">Neptuniibacter caesariensis</name>
    <dbReference type="NCBI Taxonomy" id="207954"/>
    <lineage>
        <taxon>Bacteria</taxon>
        <taxon>Pseudomonadati</taxon>
        <taxon>Pseudomonadota</taxon>
        <taxon>Gammaproteobacteria</taxon>
        <taxon>Oceanospirillales</taxon>
        <taxon>Oceanospirillaceae</taxon>
        <taxon>Neptuniibacter</taxon>
    </lineage>
</organism>
<dbReference type="AlphaFoldDB" id="A0A7U8C3G8"/>
<dbReference type="OrthoDB" id="9805416at2"/>
<dbReference type="InterPro" id="IPR050857">
    <property type="entry name" value="D-2-hydroxyacid_DH"/>
</dbReference>
<feature type="domain" description="D-isomer specific 2-hydroxyacid dehydrogenase NAD-binding" evidence="4">
    <location>
        <begin position="119"/>
        <end position="294"/>
    </location>
</feature>
<accession>A0A7U8C3G8</accession>
<dbReference type="InterPro" id="IPR036291">
    <property type="entry name" value="NAD(P)-bd_dom_sf"/>
</dbReference>
<proteinExistence type="inferred from homology"/>
<dbReference type="Proteomes" id="UP000002171">
    <property type="component" value="Unassembled WGS sequence"/>
</dbReference>
<dbReference type="PANTHER" id="PTHR42789:SF1">
    <property type="entry name" value="D-ISOMER SPECIFIC 2-HYDROXYACID DEHYDROGENASE FAMILY PROTEIN (AFU_ORTHOLOGUE AFUA_6G10090)"/>
    <property type="match status" value="1"/>
</dbReference>
<gene>
    <name evidence="5" type="ORF">MED92_16710</name>
</gene>
<dbReference type="GO" id="GO:0016616">
    <property type="term" value="F:oxidoreductase activity, acting on the CH-OH group of donors, NAD or NADP as acceptor"/>
    <property type="evidence" value="ECO:0007669"/>
    <property type="project" value="InterPro"/>
</dbReference>
<dbReference type="SUPFAM" id="SSF51735">
    <property type="entry name" value="NAD(P)-binding Rossmann-fold domains"/>
    <property type="match status" value="1"/>
</dbReference>
<evidence type="ECO:0000259" key="4">
    <source>
        <dbReference type="Pfam" id="PF02826"/>
    </source>
</evidence>
<dbReference type="InterPro" id="IPR029753">
    <property type="entry name" value="D-isomer_DH_CS"/>
</dbReference>
<dbReference type="PANTHER" id="PTHR42789">
    <property type="entry name" value="D-ISOMER SPECIFIC 2-HYDROXYACID DEHYDROGENASE FAMILY PROTEIN (AFU_ORTHOLOGUE AFUA_6G10090)"/>
    <property type="match status" value="1"/>
</dbReference>
<dbReference type="InterPro" id="IPR006140">
    <property type="entry name" value="D-isomer_DH_NAD-bd"/>
</dbReference>
<evidence type="ECO:0000256" key="3">
    <source>
        <dbReference type="ARBA" id="ARBA00023027"/>
    </source>
</evidence>
<evidence type="ECO:0000313" key="6">
    <source>
        <dbReference type="Proteomes" id="UP000002171"/>
    </source>
</evidence>
<evidence type="ECO:0000256" key="1">
    <source>
        <dbReference type="ARBA" id="ARBA00005854"/>
    </source>
</evidence>
<sequence>MLLCITKIDDLVEVRATLNDIADSLNIPFEQRNAPEMSELADIVKEVKIIFMNPNRSHITFNRDTLEKFSSLKVLCTASTGTVHIDMDAAREFGIEVISIKRYQSVLRTIPSTAELALGLTMDGLRKITRSHNHAVNDFTWNFENYIGKQLQDSHVGVLGYGRLGKIYCDRLKGSGAKISILDPRLSLDFNKDLEVFINKCPEFDVVALHIHAEGNEKFIDETFFKRMKNDVVLVNTSRGEIVDHEALFKFLDGHPDAFYCTDVIPAESDDRLRMQILKEFKVRENIIVTQHIGGMSSGARQTAFGLAANLLKEYYGKVGS</sequence>
<dbReference type="Gene3D" id="3.40.50.720">
    <property type="entry name" value="NAD(P)-binding Rossmann-like Domain"/>
    <property type="match status" value="2"/>
</dbReference>
<dbReference type="GO" id="GO:0051287">
    <property type="term" value="F:NAD binding"/>
    <property type="evidence" value="ECO:0007669"/>
    <property type="project" value="InterPro"/>
</dbReference>
<dbReference type="PROSITE" id="PS00671">
    <property type="entry name" value="D_2_HYDROXYACID_DH_3"/>
    <property type="match status" value="1"/>
</dbReference>
<evidence type="ECO:0000313" key="5">
    <source>
        <dbReference type="EMBL" id="EAR60524.1"/>
    </source>
</evidence>
<keyword evidence="2" id="KW-0560">Oxidoreductase</keyword>